<dbReference type="EMBL" id="AP025739">
    <property type="protein sequence ID" value="BDI31965.1"/>
    <property type="molecule type" value="Genomic_DNA"/>
</dbReference>
<dbReference type="RefSeq" id="WP_119324528.1">
    <property type="nucleotide sequence ID" value="NZ_AP025739.1"/>
</dbReference>
<protein>
    <submittedName>
        <fullName evidence="1">Uncharacterized protein</fullName>
    </submittedName>
</protein>
<sequence length="330" mass="34941">MLSFTSRTLALLTLGAVLAPPAHAASHKTAGSHMVVPAEHRVLLPEYTPVRVRLLQDLKSGATPEGEVVSYEVLQNVYAPGHVLVIPAGSQAFGRVIDSKAHKSVGLPGKMTFTCNYVLAPDKTRVPIRTAALAKSGIDLTNASPAAFVFTGGLIGLAIKGGDITVHQGQTYLGYVDQDTTLFPAPSELKGVGNGFLDNGTVFTLSSGEEVQGKLLAFDGRTYKVQTAAKVVMLDAGNVASTRRTKPGSRDYIPDAPQAVRGGPEIEGLPRQVEITMVSSDIAYGMLLSYDGYIYVLNAFDGIHMIEAADVQSVHFQGGIHKAHGPLHGR</sequence>
<organism evidence="1 2">
    <name type="scientific">Capsulimonas corticalis</name>
    <dbReference type="NCBI Taxonomy" id="2219043"/>
    <lineage>
        <taxon>Bacteria</taxon>
        <taxon>Bacillati</taxon>
        <taxon>Armatimonadota</taxon>
        <taxon>Armatimonadia</taxon>
        <taxon>Capsulimonadales</taxon>
        <taxon>Capsulimonadaceae</taxon>
        <taxon>Capsulimonas</taxon>
    </lineage>
</organism>
<proteinExistence type="predicted"/>
<dbReference type="InterPro" id="IPR042217">
    <property type="entry name" value="T4SS_VirB10/TrbI"/>
</dbReference>
<dbReference type="Proteomes" id="UP000287394">
    <property type="component" value="Chromosome"/>
</dbReference>
<dbReference type="Gene3D" id="2.40.128.260">
    <property type="entry name" value="Type IV secretion system, VirB10/TraB/TrbI"/>
    <property type="match status" value="1"/>
</dbReference>
<evidence type="ECO:0000313" key="2">
    <source>
        <dbReference type="Proteomes" id="UP000287394"/>
    </source>
</evidence>
<gene>
    <name evidence="1" type="ORF">CCAX7_40160</name>
</gene>
<evidence type="ECO:0000313" key="1">
    <source>
        <dbReference type="EMBL" id="BDI31965.1"/>
    </source>
</evidence>
<keyword evidence="2" id="KW-1185">Reference proteome</keyword>
<dbReference type="AlphaFoldDB" id="A0A402D4T3"/>
<accession>A0A402D4T3</accession>
<dbReference type="OrthoDB" id="9813021at2"/>
<dbReference type="KEGG" id="ccot:CCAX7_40160"/>
<name>A0A402D4T3_9BACT</name>
<reference evidence="1 2" key="1">
    <citation type="journal article" date="2019" name="Int. J. Syst. Evol. Microbiol.">
        <title>Capsulimonas corticalis gen. nov., sp. nov., an aerobic capsulated bacterium, of a novel bacterial order, Capsulimonadales ord. nov., of the class Armatimonadia of the phylum Armatimonadetes.</title>
        <authorList>
            <person name="Li J."/>
            <person name="Kudo C."/>
            <person name="Tonouchi A."/>
        </authorList>
    </citation>
    <scope>NUCLEOTIDE SEQUENCE [LARGE SCALE GENOMIC DNA]</scope>
    <source>
        <strain evidence="1 2">AX-7</strain>
    </source>
</reference>